<evidence type="ECO:0000256" key="4">
    <source>
        <dbReference type="ARBA" id="ARBA00023172"/>
    </source>
</evidence>
<dbReference type="GO" id="GO:0006310">
    <property type="term" value="P:DNA recombination"/>
    <property type="evidence" value="ECO:0007669"/>
    <property type="project" value="UniProtKB-KW"/>
</dbReference>
<evidence type="ECO:0000256" key="3">
    <source>
        <dbReference type="ARBA" id="ARBA00023125"/>
    </source>
</evidence>
<protein>
    <submittedName>
        <fullName evidence="8">Site-specific integrase</fullName>
    </submittedName>
</protein>
<dbReference type="GO" id="GO:0015074">
    <property type="term" value="P:DNA integration"/>
    <property type="evidence" value="ECO:0007669"/>
    <property type="project" value="UniProtKB-KW"/>
</dbReference>
<dbReference type="Proteomes" id="UP001266995">
    <property type="component" value="Unassembled WGS sequence"/>
</dbReference>
<dbReference type="InterPro" id="IPR044068">
    <property type="entry name" value="CB"/>
</dbReference>
<dbReference type="PROSITE" id="PS51898">
    <property type="entry name" value="TYR_RECOMBINASE"/>
    <property type="match status" value="1"/>
</dbReference>
<evidence type="ECO:0000313" key="8">
    <source>
        <dbReference type="EMBL" id="MDT4512641.1"/>
    </source>
</evidence>
<comment type="similarity">
    <text evidence="1">Belongs to the 'phage' integrase family.</text>
</comment>
<proteinExistence type="inferred from homology"/>
<evidence type="ECO:0000313" key="9">
    <source>
        <dbReference type="Proteomes" id="UP001266995"/>
    </source>
</evidence>
<dbReference type="Gene3D" id="1.10.443.10">
    <property type="entry name" value="Intergrase catalytic core"/>
    <property type="match status" value="1"/>
</dbReference>
<dbReference type="Pfam" id="PF00589">
    <property type="entry name" value="Phage_integrase"/>
    <property type="match status" value="1"/>
</dbReference>
<evidence type="ECO:0000256" key="1">
    <source>
        <dbReference type="ARBA" id="ARBA00008857"/>
    </source>
</evidence>
<organism evidence="8 9">
    <name type="scientific">Bacteroides cellulosilyticus</name>
    <dbReference type="NCBI Taxonomy" id="246787"/>
    <lineage>
        <taxon>Bacteria</taxon>
        <taxon>Pseudomonadati</taxon>
        <taxon>Bacteroidota</taxon>
        <taxon>Bacteroidia</taxon>
        <taxon>Bacteroidales</taxon>
        <taxon>Bacteroidaceae</taxon>
        <taxon>Bacteroides</taxon>
    </lineage>
</organism>
<gene>
    <name evidence="8" type="ORF">RO785_16845</name>
</gene>
<dbReference type="InterPro" id="IPR035386">
    <property type="entry name" value="Arm-DNA-bind_5"/>
</dbReference>
<dbReference type="Pfam" id="PF13102">
    <property type="entry name" value="Phage_int_SAM_5"/>
    <property type="match status" value="1"/>
</dbReference>
<dbReference type="RefSeq" id="WP_313753361.1">
    <property type="nucleotide sequence ID" value="NZ_JAVSNH010000001.1"/>
</dbReference>
<dbReference type="Pfam" id="PF17293">
    <property type="entry name" value="Arm-DNA-bind_5"/>
    <property type="match status" value="1"/>
</dbReference>
<evidence type="ECO:0000259" key="7">
    <source>
        <dbReference type="PROSITE" id="PS51900"/>
    </source>
</evidence>
<evidence type="ECO:0000256" key="5">
    <source>
        <dbReference type="PROSITE-ProRule" id="PRU01248"/>
    </source>
</evidence>
<dbReference type="Gene3D" id="1.10.150.130">
    <property type="match status" value="1"/>
</dbReference>
<dbReference type="InterPro" id="IPR013762">
    <property type="entry name" value="Integrase-like_cat_sf"/>
</dbReference>
<feature type="domain" description="Tyr recombinase" evidence="6">
    <location>
        <begin position="231"/>
        <end position="414"/>
    </location>
</feature>
<reference evidence="8" key="1">
    <citation type="submission" date="2023-08" db="EMBL/GenBank/DDBJ databases">
        <title>Reintroducing virulent viruses to syntetic microbiomes.</title>
        <authorList>
            <person name="Wilde J."/>
            <person name="Boyes R."/>
            <person name="Robinson A.V."/>
            <person name="Daisley B.A."/>
            <person name="Allen-Vercoe E."/>
        </authorList>
    </citation>
    <scope>NUCLEOTIDE SEQUENCE</scope>
    <source>
        <strain evidence="8">225I_12FAA</strain>
    </source>
</reference>
<dbReference type="SUPFAM" id="SSF56349">
    <property type="entry name" value="DNA breaking-rejoining enzymes"/>
    <property type="match status" value="1"/>
</dbReference>
<dbReference type="EMBL" id="JAVSNH010000001">
    <property type="protein sequence ID" value="MDT4512641.1"/>
    <property type="molecule type" value="Genomic_DNA"/>
</dbReference>
<dbReference type="GO" id="GO:0003677">
    <property type="term" value="F:DNA binding"/>
    <property type="evidence" value="ECO:0007669"/>
    <property type="project" value="UniProtKB-UniRule"/>
</dbReference>
<name>A0AAW8VKN8_9BACE</name>
<dbReference type="CDD" id="cd01185">
    <property type="entry name" value="INTN1_C_like"/>
    <property type="match status" value="1"/>
</dbReference>
<sequence>MSILAEKCKNMAIKIQEPTLYLRVDKKKKDGKMPICIRFQRIDKKEPKFSLGINCSPEQWDEVGQRILNSDGLDIILQEEVNRIKKEVRNAEVNGVEITKELLKEIVSGKQKKYNQSENQSFYYYFEEYISKKREIGKIQESTWNTYQTTLRSLKEFRQEIRIIDISKKLLDDFDKYLIKRGTKNHKGTVEGSRRNRIKHIRAVIRYIEDLRIPIKNPYKTLDLAIPNDKENNIFLEIDELRRMFCLINKVKEKSIEYRVLLMYLFSCVTGIRIGDALAVKWGDLDVERSPIILSFVAIKTKKCVSVPIFPLAEEVLMYAPEGNIDNVERNKKIFHTYPQELINKTLRELAKKANIDKHITFHSSRRTFATLAIIQGIPLNDLKNYMGHSSAKTTERYTKWSSSLAEYSAQKVDLFQVKELLTSKKRTPRKNKP</sequence>
<dbReference type="AlphaFoldDB" id="A0AAW8VKN8"/>
<dbReference type="InterPro" id="IPR011010">
    <property type="entry name" value="DNA_brk_join_enz"/>
</dbReference>
<keyword evidence="3 5" id="KW-0238">DNA-binding</keyword>
<accession>A0AAW8VKN8</accession>
<evidence type="ECO:0000259" key="6">
    <source>
        <dbReference type="PROSITE" id="PS51898"/>
    </source>
</evidence>
<keyword evidence="4" id="KW-0233">DNA recombination</keyword>
<dbReference type="PROSITE" id="PS51900">
    <property type="entry name" value="CB"/>
    <property type="match status" value="1"/>
</dbReference>
<keyword evidence="2" id="KW-0229">DNA integration</keyword>
<dbReference type="PANTHER" id="PTHR30349:SF64">
    <property type="entry name" value="PROPHAGE INTEGRASE INTD-RELATED"/>
    <property type="match status" value="1"/>
</dbReference>
<evidence type="ECO:0000256" key="2">
    <source>
        <dbReference type="ARBA" id="ARBA00022908"/>
    </source>
</evidence>
<dbReference type="InterPro" id="IPR002104">
    <property type="entry name" value="Integrase_catalytic"/>
</dbReference>
<dbReference type="InterPro" id="IPR010998">
    <property type="entry name" value="Integrase_recombinase_N"/>
</dbReference>
<dbReference type="InterPro" id="IPR025269">
    <property type="entry name" value="SAM-like_dom"/>
</dbReference>
<feature type="domain" description="Core-binding (CB)" evidence="7">
    <location>
        <begin position="120"/>
        <end position="209"/>
    </location>
</feature>
<dbReference type="InterPro" id="IPR050090">
    <property type="entry name" value="Tyrosine_recombinase_XerCD"/>
</dbReference>
<comment type="caution">
    <text evidence="8">The sequence shown here is derived from an EMBL/GenBank/DDBJ whole genome shotgun (WGS) entry which is preliminary data.</text>
</comment>
<dbReference type="PANTHER" id="PTHR30349">
    <property type="entry name" value="PHAGE INTEGRASE-RELATED"/>
    <property type="match status" value="1"/>
</dbReference>